<proteinExistence type="predicted"/>
<dbReference type="EMBL" id="CP111024">
    <property type="protein sequence ID" value="WAR24760.1"/>
    <property type="molecule type" value="Genomic_DNA"/>
</dbReference>
<keyword evidence="3" id="KW-1185">Reference proteome</keyword>
<sequence length="79" mass="9223">MKVSVFVGLLALLLIVDLFEEVQAARVQYQFKKYTYRKKRDDKIYKNTKQPCEVNPDCLAKRGADQAICIRNLKKGRLM</sequence>
<evidence type="ECO:0000313" key="3">
    <source>
        <dbReference type="Proteomes" id="UP001164746"/>
    </source>
</evidence>
<evidence type="ECO:0000313" key="2">
    <source>
        <dbReference type="EMBL" id="WAR24760.1"/>
    </source>
</evidence>
<feature type="chain" id="PRO_5045268578" description="Secreted protein" evidence="1">
    <location>
        <begin position="25"/>
        <end position="79"/>
    </location>
</feature>
<dbReference type="Proteomes" id="UP001164746">
    <property type="component" value="Chromosome 13"/>
</dbReference>
<evidence type="ECO:0000256" key="1">
    <source>
        <dbReference type="SAM" id="SignalP"/>
    </source>
</evidence>
<keyword evidence="1" id="KW-0732">Signal</keyword>
<gene>
    <name evidence="2" type="ORF">MAR_038429</name>
</gene>
<accession>A0ABY7FRB4</accession>
<organism evidence="2 3">
    <name type="scientific">Mya arenaria</name>
    <name type="common">Soft-shell clam</name>
    <dbReference type="NCBI Taxonomy" id="6604"/>
    <lineage>
        <taxon>Eukaryota</taxon>
        <taxon>Metazoa</taxon>
        <taxon>Spiralia</taxon>
        <taxon>Lophotrochozoa</taxon>
        <taxon>Mollusca</taxon>
        <taxon>Bivalvia</taxon>
        <taxon>Autobranchia</taxon>
        <taxon>Heteroconchia</taxon>
        <taxon>Euheterodonta</taxon>
        <taxon>Imparidentia</taxon>
        <taxon>Neoheterodontei</taxon>
        <taxon>Myida</taxon>
        <taxon>Myoidea</taxon>
        <taxon>Myidae</taxon>
        <taxon>Mya</taxon>
    </lineage>
</organism>
<name>A0ABY7FRB4_MYAAR</name>
<evidence type="ECO:0008006" key="4">
    <source>
        <dbReference type="Google" id="ProtNLM"/>
    </source>
</evidence>
<protein>
    <recommendedName>
        <fullName evidence="4">Secreted protein</fullName>
    </recommendedName>
</protein>
<reference evidence="2" key="1">
    <citation type="submission" date="2022-11" db="EMBL/GenBank/DDBJ databases">
        <title>Centuries of genome instability and evolution in soft-shell clam transmissible cancer (bioRxiv).</title>
        <authorList>
            <person name="Hart S.F.M."/>
            <person name="Yonemitsu M.A."/>
            <person name="Giersch R.M."/>
            <person name="Beal B.F."/>
            <person name="Arriagada G."/>
            <person name="Davis B.W."/>
            <person name="Ostrander E.A."/>
            <person name="Goff S.P."/>
            <person name="Metzger M.J."/>
        </authorList>
    </citation>
    <scope>NUCLEOTIDE SEQUENCE</scope>
    <source>
        <strain evidence="2">MELC-2E11</strain>
        <tissue evidence="2">Siphon/mantle</tissue>
    </source>
</reference>
<feature type="signal peptide" evidence="1">
    <location>
        <begin position="1"/>
        <end position="24"/>
    </location>
</feature>